<keyword evidence="7" id="KW-0227">DNA damage</keyword>
<organism evidence="17">
    <name type="scientific">Psilocybe cubensis</name>
    <name type="common">Psychedelic mushroom</name>
    <name type="synonym">Stropharia cubensis</name>
    <dbReference type="NCBI Taxonomy" id="181762"/>
    <lineage>
        <taxon>Eukaryota</taxon>
        <taxon>Fungi</taxon>
        <taxon>Dikarya</taxon>
        <taxon>Basidiomycota</taxon>
        <taxon>Agaricomycotina</taxon>
        <taxon>Agaricomycetes</taxon>
        <taxon>Agaricomycetidae</taxon>
        <taxon>Agaricales</taxon>
        <taxon>Agaricineae</taxon>
        <taxon>Strophariaceae</taxon>
        <taxon>Psilocybe</taxon>
    </lineage>
</organism>
<dbReference type="GO" id="GO:0006281">
    <property type="term" value="P:DNA repair"/>
    <property type="evidence" value="ECO:0007669"/>
    <property type="project" value="UniProtKB-KW"/>
</dbReference>
<gene>
    <name evidence="17" type="ORF">JR316_005450</name>
</gene>
<dbReference type="InterPro" id="IPR018936">
    <property type="entry name" value="PI3/4_kinase_CS"/>
</dbReference>
<evidence type="ECO:0000256" key="13">
    <source>
        <dbReference type="ARBA" id="ARBA00048679"/>
    </source>
</evidence>
<dbReference type="Pfam" id="PF08064">
    <property type="entry name" value="UME"/>
    <property type="match status" value="1"/>
</dbReference>
<dbReference type="InterPro" id="IPR003151">
    <property type="entry name" value="PIK-rel_kinase_FAT"/>
</dbReference>
<dbReference type="SMART" id="SM01343">
    <property type="entry name" value="FATC"/>
    <property type="match status" value="1"/>
</dbReference>
<dbReference type="Gene3D" id="1.10.1070.11">
    <property type="entry name" value="Phosphatidylinositol 3-/4-kinase, catalytic domain"/>
    <property type="match status" value="1"/>
</dbReference>
<evidence type="ECO:0000256" key="2">
    <source>
        <dbReference type="ARBA" id="ARBA00010769"/>
    </source>
</evidence>
<evidence type="ECO:0000256" key="12">
    <source>
        <dbReference type="ARBA" id="ARBA00047899"/>
    </source>
</evidence>
<dbReference type="PROSITE" id="PS51190">
    <property type="entry name" value="FATC"/>
    <property type="match status" value="1"/>
</dbReference>
<dbReference type="EC" id="2.7.11.1" evidence="3"/>
<keyword evidence="10" id="KW-0234">DNA repair</keyword>
<dbReference type="InterPro" id="IPR011989">
    <property type="entry name" value="ARM-like"/>
</dbReference>
<dbReference type="GO" id="GO:0004674">
    <property type="term" value="F:protein serine/threonine kinase activity"/>
    <property type="evidence" value="ECO:0007669"/>
    <property type="project" value="UniProtKB-KW"/>
</dbReference>
<evidence type="ECO:0000256" key="10">
    <source>
        <dbReference type="ARBA" id="ARBA00023204"/>
    </source>
</evidence>
<evidence type="ECO:0000313" key="17">
    <source>
        <dbReference type="EMBL" id="KAG5168896.1"/>
    </source>
</evidence>
<dbReference type="InterPro" id="IPR011009">
    <property type="entry name" value="Kinase-like_dom_sf"/>
</dbReference>
<keyword evidence="11" id="KW-0539">Nucleus</keyword>
<dbReference type="InterPro" id="IPR003152">
    <property type="entry name" value="FATC_dom"/>
</dbReference>
<dbReference type="Gene3D" id="3.30.1010.10">
    <property type="entry name" value="Phosphatidylinositol 3-kinase Catalytic Subunit, Chain A, domain 4"/>
    <property type="match status" value="1"/>
</dbReference>
<dbReference type="SUPFAM" id="SSF56112">
    <property type="entry name" value="Protein kinase-like (PK-like)"/>
    <property type="match status" value="1"/>
</dbReference>
<dbReference type="InterPro" id="IPR036940">
    <property type="entry name" value="PI3/4_kinase_cat_sf"/>
</dbReference>
<evidence type="ECO:0000259" key="16">
    <source>
        <dbReference type="PROSITE" id="PS51190"/>
    </source>
</evidence>
<comment type="catalytic activity">
    <reaction evidence="12">
        <text>L-threonyl-[protein] + ATP = O-phospho-L-threonyl-[protein] + ADP + H(+)</text>
        <dbReference type="Rhea" id="RHEA:46608"/>
        <dbReference type="Rhea" id="RHEA-COMP:11060"/>
        <dbReference type="Rhea" id="RHEA-COMP:11605"/>
        <dbReference type="ChEBI" id="CHEBI:15378"/>
        <dbReference type="ChEBI" id="CHEBI:30013"/>
        <dbReference type="ChEBI" id="CHEBI:30616"/>
        <dbReference type="ChEBI" id="CHEBI:61977"/>
        <dbReference type="ChEBI" id="CHEBI:456216"/>
        <dbReference type="EC" id="2.7.11.1"/>
    </reaction>
</comment>
<dbReference type="SUPFAM" id="SSF48452">
    <property type="entry name" value="TPR-like"/>
    <property type="match status" value="1"/>
</dbReference>
<dbReference type="InterPro" id="IPR016024">
    <property type="entry name" value="ARM-type_fold"/>
</dbReference>
<evidence type="ECO:0000256" key="5">
    <source>
        <dbReference type="ARBA" id="ARBA00022679"/>
    </source>
</evidence>
<dbReference type="PROSITE" id="PS00916">
    <property type="entry name" value="PI3_4_KINASE_2"/>
    <property type="match status" value="1"/>
</dbReference>
<proteinExistence type="inferred from homology"/>
<dbReference type="SMART" id="SM00146">
    <property type="entry name" value="PI3Kc"/>
    <property type="match status" value="1"/>
</dbReference>
<dbReference type="GO" id="GO:0000723">
    <property type="term" value="P:telomere maintenance"/>
    <property type="evidence" value="ECO:0007669"/>
    <property type="project" value="TreeGrafter"/>
</dbReference>
<dbReference type="PANTHER" id="PTHR11139:SF125">
    <property type="entry name" value="SERINE_THREONINE-PROTEIN KINASE MEC1"/>
    <property type="match status" value="1"/>
</dbReference>
<keyword evidence="4" id="KW-0723">Serine/threonine-protein kinase</keyword>
<dbReference type="GO" id="GO:0005634">
    <property type="term" value="C:nucleus"/>
    <property type="evidence" value="ECO:0007669"/>
    <property type="project" value="UniProtKB-SubCell"/>
</dbReference>
<dbReference type="Gene3D" id="1.25.40.10">
    <property type="entry name" value="Tetratricopeptide repeat domain"/>
    <property type="match status" value="1"/>
</dbReference>
<dbReference type="InterPro" id="IPR012993">
    <property type="entry name" value="UME"/>
</dbReference>
<evidence type="ECO:0000256" key="7">
    <source>
        <dbReference type="ARBA" id="ARBA00022763"/>
    </source>
</evidence>
<dbReference type="PROSITE" id="PS51189">
    <property type="entry name" value="FAT"/>
    <property type="match status" value="1"/>
</dbReference>
<evidence type="ECO:0000256" key="11">
    <source>
        <dbReference type="ARBA" id="ARBA00023242"/>
    </source>
</evidence>
<dbReference type="InterPro" id="IPR014009">
    <property type="entry name" value="PIK_FAT"/>
</dbReference>
<dbReference type="Pfam" id="PF25030">
    <property type="entry name" value="M-HEAT_ATR"/>
    <property type="match status" value="1"/>
</dbReference>
<evidence type="ECO:0000256" key="1">
    <source>
        <dbReference type="ARBA" id="ARBA00004123"/>
    </source>
</evidence>
<comment type="caution">
    <text evidence="17">The sequence shown here is derived from an EMBL/GenBank/DDBJ whole genome shotgun (WGS) entry which is preliminary data.</text>
</comment>
<feature type="domain" description="FAT" evidence="15">
    <location>
        <begin position="1392"/>
        <end position="1937"/>
    </location>
</feature>
<dbReference type="InterPro" id="IPR050517">
    <property type="entry name" value="DDR_Repair_Kinase"/>
</dbReference>
<dbReference type="InterPro" id="IPR011990">
    <property type="entry name" value="TPR-like_helical_dom_sf"/>
</dbReference>
<evidence type="ECO:0000256" key="4">
    <source>
        <dbReference type="ARBA" id="ARBA00022527"/>
    </source>
</evidence>
<keyword evidence="6" id="KW-0547">Nucleotide-binding</keyword>
<dbReference type="Pfam" id="PF02259">
    <property type="entry name" value="FAT"/>
    <property type="match status" value="1"/>
</dbReference>
<comment type="similarity">
    <text evidence="2">Belongs to the PI3/PI4-kinase family. ATM subfamily.</text>
</comment>
<protein>
    <recommendedName>
        <fullName evidence="3">non-specific serine/threonine protein kinase</fullName>
        <ecNumber evidence="3">2.7.11.1</ecNumber>
    </recommendedName>
</protein>
<dbReference type="Gene3D" id="1.25.10.10">
    <property type="entry name" value="Leucine-rich Repeat Variant"/>
    <property type="match status" value="2"/>
</dbReference>
<feature type="domain" description="PI3K/PI4K catalytic" evidence="14">
    <location>
        <begin position="2044"/>
        <end position="2360"/>
    </location>
</feature>
<dbReference type="SUPFAM" id="SSF48371">
    <property type="entry name" value="ARM repeat"/>
    <property type="match status" value="1"/>
</dbReference>
<name>A0A8H7XWC0_PSICU</name>
<keyword evidence="9" id="KW-0067">ATP-binding</keyword>
<dbReference type="InterPro" id="IPR000403">
    <property type="entry name" value="PI3/4_kinase_cat_dom"/>
</dbReference>
<dbReference type="Pfam" id="PF23593">
    <property type="entry name" value="HEAT_ATR"/>
    <property type="match status" value="1"/>
</dbReference>
<dbReference type="InterPro" id="IPR057564">
    <property type="entry name" value="HEAT_ATR"/>
</dbReference>
<dbReference type="PROSITE" id="PS50290">
    <property type="entry name" value="PI3_4_KINASE_3"/>
    <property type="match status" value="1"/>
</dbReference>
<evidence type="ECO:0000259" key="15">
    <source>
        <dbReference type="PROSITE" id="PS51189"/>
    </source>
</evidence>
<dbReference type="Pfam" id="PF02260">
    <property type="entry name" value="FATC"/>
    <property type="match status" value="1"/>
</dbReference>
<accession>A0A8H7XWC0</accession>
<comment type="subcellular location">
    <subcellularLocation>
        <location evidence="1">Nucleus</location>
    </subcellularLocation>
</comment>
<evidence type="ECO:0000256" key="8">
    <source>
        <dbReference type="ARBA" id="ARBA00022777"/>
    </source>
</evidence>
<reference evidence="17" key="1">
    <citation type="submission" date="2021-02" db="EMBL/GenBank/DDBJ databases">
        <title>Psilocybe cubensis genome.</title>
        <authorList>
            <person name="Mckernan K.J."/>
            <person name="Crawford S."/>
            <person name="Trippe A."/>
            <person name="Kane L.T."/>
            <person name="Mclaughlin S."/>
        </authorList>
    </citation>
    <scope>NUCLEOTIDE SEQUENCE [LARGE SCALE GENOMIC DNA]</scope>
    <source>
        <strain evidence="17">MGC-MH-2018</strain>
    </source>
</reference>
<dbReference type="GO" id="GO:0005694">
    <property type="term" value="C:chromosome"/>
    <property type="evidence" value="ECO:0007669"/>
    <property type="project" value="TreeGrafter"/>
</dbReference>
<comment type="catalytic activity">
    <reaction evidence="13">
        <text>L-seryl-[protein] + ATP = O-phospho-L-seryl-[protein] + ADP + H(+)</text>
        <dbReference type="Rhea" id="RHEA:17989"/>
        <dbReference type="Rhea" id="RHEA-COMP:9863"/>
        <dbReference type="Rhea" id="RHEA-COMP:11604"/>
        <dbReference type="ChEBI" id="CHEBI:15378"/>
        <dbReference type="ChEBI" id="CHEBI:29999"/>
        <dbReference type="ChEBI" id="CHEBI:30616"/>
        <dbReference type="ChEBI" id="CHEBI:83421"/>
        <dbReference type="ChEBI" id="CHEBI:456216"/>
        <dbReference type="EC" id="2.7.11.1"/>
    </reaction>
</comment>
<dbReference type="InterPro" id="IPR056802">
    <property type="entry name" value="ATR-like_M-HEAT"/>
</dbReference>
<evidence type="ECO:0000259" key="14">
    <source>
        <dbReference type="PROSITE" id="PS50290"/>
    </source>
</evidence>
<keyword evidence="8" id="KW-0418">Kinase</keyword>
<evidence type="ECO:0000256" key="6">
    <source>
        <dbReference type="ARBA" id="ARBA00022741"/>
    </source>
</evidence>
<dbReference type="SMART" id="SM00802">
    <property type="entry name" value="UME"/>
    <property type="match status" value="1"/>
</dbReference>
<dbReference type="CDD" id="cd00892">
    <property type="entry name" value="PIKKc_ATR"/>
    <property type="match status" value="1"/>
</dbReference>
<sequence>MNSASTSTLFQISGLDGADNPYDPASFTEMLKRIAIEDLGDNPSQKEKSNPNNWVQILDGITDHLLGPFPDPSITAWEAMEEKVTMTEAALQVIQRAFSRVVTIYDASENLVKKLLARLLDLYRILDSWTDSEQVDIKDFINPKQMKELTLMLLVTMLRGLGSRFSTTSEPHNPCWKTLRHILQECLDVCNDLIVPMDPNPHRIYVSFFRKPRIVAVDILEPIPENHSLNVLIFPSNIPTFVSLVLEVIVKAICPSLPNDYYFLDIGRSIAEFSRKLLVHYLNPGIPMKADIRTKLLRNIISSTEPLWSHPVYRPFMGDLVEYLLQIRLEAGLDREWDPVDQYLIDTLKSNIVMSSSYPMIRIVIQRLQIYNGKDSERLSELLWAYLQYSLRRMEPTLISVVKKSAESLPISPERDIFLEELTKLTTESSHSNAVQHQFDISSRVWSHDVRQLVEEIIAPDTLSWMDEEETSASQLCKRALLEIQSRFERREIDPSAASRPSIISKMGELQCLLALCNKSDCLSQNTHNNFLSIREYAPLIKQLLNGTVEEVTPDCRRKLFIALGYICKHHSGKEDADVVIDYIFRGMTDTDRSVRLSAGRALNGLVQIYGLCERPGVDRVDLVFNRLYDYFQNSQNAIRETLLITVGCMGLTANFDILGKVLCLLVAQLGRQNPIIKGVAGMHIIALAKHFKKSVYSLLAPYMNDIAPYIFKQLPLQPELLGEVSHVMGFPPRDFIRLTLPYTLPMLFATNDVKGLNKVAKELSTKVSALILNHSSCILAHIFLLPGQSAAKKALTFIAKILTDASTSSIDIPSVVRSCVVPLLADLVIEMGDENSVNAQQAVKALKRVEEILSPDKKNISTTNSLEAFLKDYILGVISTINDMLQDVQGKKSVTVKRKILRSLGSLIEQMGAAISAVSPQIMATFQTMLCIPELSEITLESWYKFATTLDTIDLGPYIGPTSAAIVSSWSIFSPRARNLAFEILEYIICTMGNNLRQHLTEVIDISVVQDLQPLYDRLQLLRGTLSPGQELDRILNQSSSDNITVATQALQELKSFLSKGQKEFIRTITSGDVFHPYVGRILGTLLATASRDIGDNYERLHLLAFECIGALGAVDPDRCEIPSQTTNMVVFKNFTDENENLLFALHLIQDLIVGAFLSTSNIRYQTDLAYSIQELLKFCQFTPALVTSGRSTAVPIRVRNRWNALPKHVLETVTPLLGGKFKMNDPPALEIQQPIYPTQSTYREWLQLWSAYLITKVSGTTARQLFGAFSSIVRNKDVVIAHHLLPHLVLNILLSGNGDYASCIREEIVAVLEDQIDSDSRSTSDKKLLSAQAVFMLLDHLNKWVRHARQEIVQQDKDKKNNKRLPTSATDFTHQLALVDSVLMSINQNLMAKAAFKCKAFARSLMSFEQQAISLANRGPSAQKDLPEYYEKLHEIYSQLDEPDGMEGISTLILSPTLEHQIRQHESTGRWTSAQSCWEVRLQESPDNVDYHVGLLRCLRNLGHYGVLTRHPDWEEALAGFQVESAWMAGAWGDVQKLVDRIDNNIPAIATGRVLLAMRNGDKDAINKALSQARLIVGSPIIAAGAKGYRRSYEAALDLHLIHELELIYQSSCKLLPDSHNYTQSSHREILADLSQTLSARLNTTLPTYRSREPLLSMRRAAFALPNNTRFNVEIGKSWLASAKIARKAKQWQTAYSAMLQARQRKTLFSMIESAKLLQGSGHTLSALFELENSLKLVGLLDDHVVDLTSDASSEILKSKTYVLRARWMHECDRFSPKEIIHMFTEAISLQPDWESAHYHLGHFHEDCFKRLPESEFIQRGLKMNLQTLRAYSKAVMHGSKFVYQTVPRMLSIWMDLADDKNVVVTSDFKRMTESISIAMKEAPVYKWFTAFPQIVSRVQHDHPEVYRHLRSLISVIIQEYPLQALWLFASVVKSTNQRRSTRGNEILSHLRNNPRNQNSGLSALIDESMAMTNELLALCDHPLVDERPLNMTKDFPRLKRLGRSKLIVPLQESLTASLPPTSATESTHQPFASNLPTFQEFLDEIEVMKSLAKPRKITIRGSNGQRYMFLGKPKDDLRKDARLMDMFAIINKLLKRNSESRRRQLHIRSYGVVALNEECGFIQWVPKTTPIRYFLGELYSRRGIPIWSPEVSALAAELKRIDADEKKSDADLVKAFKTNMLGFFPPVFHEWFIDSFPEPSAWLASRLTYGRTAAVMSMIGWVLGLGDRHCENILLDSTSGDVVHVDFNCLFEKGKKLDTPERVPFRLTQNIVDGLGISGVEGAFRISAEITLQLLRDNKDSLMSVLDTFIHDPLAEWEDEKRKMDRQNRRAVKNAANNSTKPIPVTAQIIARLALRPIEKKFDGIHVPQNNRESQEREIGTANLVQMLIAESSDPVNLAKMYAGWAPWL</sequence>
<keyword evidence="5" id="KW-0808">Transferase</keyword>
<feature type="domain" description="FATC" evidence="16">
    <location>
        <begin position="2380"/>
        <end position="2412"/>
    </location>
</feature>
<dbReference type="EMBL" id="JAFIQS010000005">
    <property type="protein sequence ID" value="KAG5168896.1"/>
    <property type="molecule type" value="Genomic_DNA"/>
</dbReference>
<dbReference type="Pfam" id="PF00454">
    <property type="entry name" value="PI3_PI4_kinase"/>
    <property type="match status" value="1"/>
</dbReference>
<dbReference type="PANTHER" id="PTHR11139">
    <property type="entry name" value="ATAXIA TELANGIECTASIA MUTATED ATM -RELATED"/>
    <property type="match status" value="1"/>
</dbReference>
<dbReference type="GO" id="GO:0000077">
    <property type="term" value="P:DNA damage checkpoint signaling"/>
    <property type="evidence" value="ECO:0007669"/>
    <property type="project" value="TreeGrafter"/>
</dbReference>
<evidence type="ECO:0000256" key="3">
    <source>
        <dbReference type="ARBA" id="ARBA00012513"/>
    </source>
</evidence>
<dbReference type="GO" id="GO:0005524">
    <property type="term" value="F:ATP binding"/>
    <property type="evidence" value="ECO:0007669"/>
    <property type="project" value="UniProtKB-KW"/>
</dbReference>
<evidence type="ECO:0000256" key="9">
    <source>
        <dbReference type="ARBA" id="ARBA00022840"/>
    </source>
</evidence>